<dbReference type="InterPro" id="IPR031329">
    <property type="entry name" value="NEUT/ALK_ceramidase_N"/>
</dbReference>
<organism evidence="2 3">
    <name type="scientific">Paludisphaera borealis</name>
    <dbReference type="NCBI Taxonomy" id="1387353"/>
    <lineage>
        <taxon>Bacteria</taxon>
        <taxon>Pseudomonadati</taxon>
        <taxon>Planctomycetota</taxon>
        <taxon>Planctomycetia</taxon>
        <taxon>Isosphaerales</taxon>
        <taxon>Isosphaeraceae</taxon>
        <taxon>Paludisphaera</taxon>
    </lineage>
</organism>
<gene>
    <name evidence="2" type="ORF">BSF38_01473</name>
</gene>
<evidence type="ECO:0000313" key="3">
    <source>
        <dbReference type="Proteomes" id="UP000186309"/>
    </source>
</evidence>
<proteinExistence type="predicted"/>
<sequence length="457" mass="49833">MSSATSAEVAVGTAKLDVTPTHPVLLAGYGHRVGEYTAIDTPLWARAIAIGDDRPVVLVAVDNCGVPAGVVAEVRRKVAASGAFDPERLIVAATHTHNAPQLEGYAPVLWEGRDTTEQREHVAQYTKRLTDQIVEVATAAVRDRKPAELSWGQGKVMFGGNRRVMKDGKWVGFGFVEKAPVDHSLPAMFARRDGKVVAVWTNYACHCTSAGSENRVGGDWAGFAAKEIETAFPGANAVITIGCGADVGPQPSGNLDFSRRHGRAIAAEVAKLAAGELKPLNKAPEVDRRVIELPLSKVPGRDHWVSEAKRDGFEGRHAKRMLAQLNRDGKLPTSVPFPITVWKFDSDLAIAFLAGEMTVDYAVRLKHELDWERLWINGWCDDVPCYIPSRRVLAEGGYESDFSMIYYAWPSQFHPALEDDLVTTVKELVGDAFKTAQRAPDADLFLVPESAVPSMKK</sequence>
<evidence type="ECO:0000313" key="2">
    <source>
        <dbReference type="EMBL" id="APW60011.1"/>
    </source>
</evidence>
<dbReference type="KEGG" id="pbor:BSF38_01473"/>
<dbReference type="Pfam" id="PF04734">
    <property type="entry name" value="Ceramidase_alk"/>
    <property type="match status" value="1"/>
</dbReference>
<dbReference type="EMBL" id="CP019082">
    <property type="protein sequence ID" value="APW60011.1"/>
    <property type="molecule type" value="Genomic_DNA"/>
</dbReference>
<keyword evidence="3" id="KW-1185">Reference proteome</keyword>
<feature type="domain" description="Neutral/alkaline non-lysosomal ceramidase N-terminal" evidence="1">
    <location>
        <begin position="11"/>
        <end position="235"/>
    </location>
</feature>
<name>A0A1U7CM62_9BACT</name>
<dbReference type="RefSeq" id="WP_076344361.1">
    <property type="nucleotide sequence ID" value="NZ_CP019082.1"/>
</dbReference>
<dbReference type="AlphaFoldDB" id="A0A1U7CM62"/>
<dbReference type="Proteomes" id="UP000186309">
    <property type="component" value="Chromosome"/>
</dbReference>
<dbReference type="STRING" id="1387353.BSF38_01473"/>
<protein>
    <recommendedName>
        <fullName evidence="1">Neutral/alkaline non-lysosomal ceramidase N-terminal domain-containing protein</fullName>
    </recommendedName>
</protein>
<evidence type="ECO:0000259" key="1">
    <source>
        <dbReference type="Pfam" id="PF04734"/>
    </source>
</evidence>
<accession>A0A1U7CM62</accession>
<reference evidence="3" key="1">
    <citation type="submission" date="2016-12" db="EMBL/GenBank/DDBJ databases">
        <title>Comparative genomics of four Isosphaeraceae planctomycetes: a common pool of plasmids and glycoside hydrolase genes.</title>
        <authorList>
            <person name="Ivanova A."/>
        </authorList>
    </citation>
    <scope>NUCLEOTIDE SEQUENCE [LARGE SCALE GENOMIC DNA]</scope>
    <source>
        <strain evidence="3">PX4</strain>
    </source>
</reference>